<proteinExistence type="predicted"/>
<evidence type="ECO:0000313" key="1">
    <source>
        <dbReference type="EMBL" id="WHP07189.1"/>
    </source>
</evidence>
<name>A0ABY8S893_9GAMM</name>
<reference evidence="1 2" key="1">
    <citation type="submission" date="2023-05" db="EMBL/GenBank/DDBJ databases">
        <title>The complete genome of Acinetobacter sp. nov KCTC 92772.</title>
        <authorList>
            <person name="Zhou G."/>
        </authorList>
    </citation>
    <scope>NUCLEOTIDE SEQUENCE [LARGE SCALE GENOMIC DNA]</scope>
    <source>
        <strain evidence="1 2">KCTC 92772</strain>
    </source>
</reference>
<dbReference type="EMBL" id="CP125669">
    <property type="protein sequence ID" value="WHP07189.1"/>
    <property type="molecule type" value="Genomic_DNA"/>
</dbReference>
<keyword evidence="2" id="KW-1185">Reference proteome</keyword>
<gene>
    <name evidence="1" type="ORF">QLH32_06960</name>
</gene>
<organism evidence="1 2">
    <name type="scientific">Acinetobacter corruptisaponis</name>
    <dbReference type="NCBI Taxonomy" id="3045147"/>
    <lineage>
        <taxon>Bacteria</taxon>
        <taxon>Pseudomonadati</taxon>
        <taxon>Pseudomonadota</taxon>
        <taxon>Gammaproteobacteria</taxon>
        <taxon>Moraxellales</taxon>
        <taxon>Moraxellaceae</taxon>
        <taxon>Acinetobacter</taxon>
    </lineage>
</organism>
<protein>
    <submittedName>
        <fullName evidence="1">DUF6176 family protein</fullName>
    </submittedName>
</protein>
<sequence>MTDVVARLIKLKPDVMENVEAWKNELSARKDEAIDTLKHEGVSLESWFHVNIEGEDFLMVFMRADDIEHAFAVGKQSAAAIDQVHKAFKQNWAKGYHATLLLDLENTEKCGLSKPIDQP</sequence>
<dbReference type="Proteomes" id="UP001229836">
    <property type="component" value="Chromosome"/>
</dbReference>
<accession>A0ABY8S893</accession>
<dbReference type="RefSeq" id="WP_279959398.1">
    <property type="nucleotide sequence ID" value="NZ_CP125669.1"/>
</dbReference>
<dbReference type="InterPro" id="IPR046174">
    <property type="entry name" value="DUF6176"/>
</dbReference>
<evidence type="ECO:0000313" key="2">
    <source>
        <dbReference type="Proteomes" id="UP001229836"/>
    </source>
</evidence>
<dbReference type="Pfam" id="PF19673">
    <property type="entry name" value="DUF6176"/>
    <property type="match status" value="1"/>
</dbReference>